<dbReference type="AlphaFoldDB" id="A0A3M7R4F0"/>
<protein>
    <submittedName>
        <fullName evidence="1">Uncharacterized protein</fullName>
    </submittedName>
</protein>
<sequence>MFPTQELCDLNINQFTPVGILPYNNYFNPNPPLDVIVQPIPVAQPVIESLCSANCNCGDSSNQDFLQSLAMIILPRTSVNLSHNLTNFTLTPKF</sequence>
<accession>A0A3M7R4F0</accession>
<proteinExistence type="predicted"/>
<organism evidence="1 2">
    <name type="scientific">Brachionus plicatilis</name>
    <name type="common">Marine rotifer</name>
    <name type="synonym">Brachionus muelleri</name>
    <dbReference type="NCBI Taxonomy" id="10195"/>
    <lineage>
        <taxon>Eukaryota</taxon>
        <taxon>Metazoa</taxon>
        <taxon>Spiralia</taxon>
        <taxon>Gnathifera</taxon>
        <taxon>Rotifera</taxon>
        <taxon>Eurotatoria</taxon>
        <taxon>Monogononta</taxon>
        <taxon>Pseudotrocha</taxon>
        <taxon>Ploima</taxon>
        <taxon>Brachionidae</taxon>
        <taxon>Brachionus</taxon>
    </lineage>
</organism>
<keyword evidence="2" id="KW-1185">Reference proteome</keyword>
<gene>
    <name evidence="1" type="ORF">BpHYR1_022495</name>
</gene>
<comment type="caution">
    <text evidence="1">The sequence shown here is derived from an EMBL/GenBank/DDBJ whole genome shotgun (WGS) entry which is preliminary data.</text>
</comment>
<dbReference type="Proteomes" id="UP000276133">
    <property type="component" value="Unassembled WGS sequence"/>
</dbReference>
<evidence type="ECO:0000313" key="2">
    <source>
        <dbReference type="Proteomes" id="UP000276133"/>
    </source>
</evidence>
<evidence type="ECO:0000313" key="1">
    <source>
        <dbReference type="EMBL" id="RNA18118.1"/>
    </source>
</evidence>
<name>A0A3M7R4F0_BRAPC</name>
<reference evidence="1 2" key="1">
    <citation type="journal article" date="2018" name="Sci. Rep.">
        <title>Genomic signatures of local adaptation to the degree of environmental predictability in rotifers.</title>
        <authorList>
            <person name="Franch-Gras L."/>
            <person name="Hahn C."/>
            <person name="Garcia-Roger E.M."/>
            <person name="Carmona M.J."/>
            <person name="Serra M."/>
            <person name="Gomez A."/>
        </authorList>
    </citation>
    <scope>NUCLEOTIDE SEQUENCE [LARGE SCALE GENOMIC DNA]</scope>
    <source>
        <strain evidence="1">HYR1</strain>
    </source>
</reference>
<dbReference type="EMBL" id="REGN01004304">
    <property type="protein sequence ID" value="RNA18118.1"/>
    <property type="molecule type" value="Genomic_DNA"/>
</dbReference>